<keyword evidence="1" id="KW-0732">Signal</keyword>
<dbReference type="EMBL" id="AYKH01000012">
    <property type="protein sequence ID" value="ROO27850.1"/>
    <property type="molecule type" value="Genomic_DNA"/>
</dbReference>
<gene>
    <name evidence="2" type="ORF">SAOR_07580</name>
</gene>
<dbReference type="Proteomes" id="UP000283993">
    <property type="component" value="Unassembled WGS sequence"/>
</dbReference>
<proteinExistence type="predicted"/>
<feature type="chain" id="PRO_5019506329" description="PEP-CTERM protein-sorting domain-containing protein" evidence="1">
    <location>
        <begin position="27"/>
        <end position="235"/>
    </location>
</feature>
<evidence type="ECO:0000313" key="3">
    <source>
        <dbReference type="Proteomes" id="UP000283993"/>
    </source>
</evidence>
<evidence type="ECO:0000256" key="1">
    <source>
        <dbReference type="SAM" id="SignalP"/>
    </source>
</evidence>
<feature type="signal peptide" evidence="1">
    <location>
        <begin position="1"/>
        <end position="26"/>
    </location>
</feature>
<sequence>MTFGKYISRSVAIAALSTFACAGASAATINFDQDSSAATGSFSYDGQGGGLVGQGISFSFVSADTGTGSKVNCVNCALNFVTGDNISEGDSVGTNYAFGSGGSFTLTGEVVNGGSSIASGTLLDGEFTGTPNLTRASNRTGLFSAIGVNTVNDELASFFGIESGADFTFATTEFSFGELAFNGDNGFSGNVTAADLQTGTDVPEPQELAIFGLGLVLLVGGIAARRRSTDGDLIG</sequence>
<organism evidence="2 3">
    <name type="scientific">Salinisphaera orenii MK-B5</name>
    <dbReference type="NCBI Taxonomy" id="856730"/>
    <lineage>
        <taxon>Bacteria</taxon>
        <taxon>Pseudomonadati</taxon>
        <taxon>Pseudomonadota</taxon>
        <taxon>Gammaproteobacteria</taxon>
        <taxon>Salinisphaerales</taxon>
        <taxon>Salinisphaeraceae</taxon>
        <taxon>Salinisphaera</taxon>
    </lineage>
</organism>
<name>A0A423PQI0_9GAMM</name>
<reference evidence="2 3" key="1">
    <citation type="submission" date="2013-10" db="EMBL/GenBank/DDBJ databases">
        <title>Salinisphaera orenii MK-B5 Genome Sequencing.</title>
        <authorList>
            <person name="Lai Q."/>
            <person name="Li C."/>
            <person name="Shao Z."/>
        </authorList>
    </citation>
    <scope>NUCLEOTIDE SEQUENCE [LARGE SCALE GENOMIC DNA]</scope>
    <source>
        <strain evidence="2 3">MK-B5</strain>
    </source>
</reference>
<accession>A0A423PQI0</accession>
<evidence type="ECO:0008006" key="4">
    <source>
        <dbReference type="Google" id="ProtNLM"/>
    </source>
</evidence>
<dbReference type="AlphaFoldDB" id="A0A423PQI0"/>
<evidence type="ECO:0000313" key="2">
    <source>
        <dbReference type="EMBL" id="ROO27850.1"/>
    </source>
</evidence>
<protein>
    <recommendedName>
        <fullName evidence="4">PEP-CTERM protein-sorting domain-containing protein</fullName>
    </recommendedName>
</protein>
<comment type="caution">
    <text evidence="2">The sequence shown here is derived from an EMBL/GenBank/DDBJ whole genome shotgun (WGS) entry which is preliminary data.</text>
</comment>
<dbReference type="PROSITE" id="PS51257">
    <property type="entry name" value="PROKAR_LIPOPROTEIN"/>
    <property type="match status" value="1"/>
</dbReference>
<keyword evidence="3" id="KW-1185">Reference proteome</keyword>